<organism evidence="7">
    <name type="scientific">marine sediment metagenome</name>
    <dbReference type="NCBI Taxonomy" id="412755"/>
    <lineage>
        <taxon>unclassified sequences</taxon>
        <taxon>metagenomes</taxon>
        <taxon>ecological metagenomes</taxon>
    </lineage>
</organism>
<dbReference type="EMBL" id="BARW01021649">
    <property type="protein sequence ID" value="GAI90411.1"/>
    <property type="molecule type" value="Genomic_DNA"/>
</dbReference>
<dbReference type="InterPro" id="IPR028090">
    <property type="entry name" value="JAB_dom_prok"/>
</dbReference>
<evidence type="ECO:0000256" key="5">
    <source>
        <dbReference type="ARBA" id="ARBA00023049"/>
    </source>
</evidence>
<dbReference type="Pfam" id="PF14464">
    <property type="entry name" value="Prok-JAB"/>
    <property type="match status" value="1"/>
</dbReference>
<accession>X1TGC4</accession>
<name>X1TGC4_9ZZZZ</name>
<dbReference type="PANTHER" id="PTHR34858:SF1">
    <property type="entry name" value="CYSO-CYSTEINE PEPTIDASE"/>
    <property type="match status" value="1"/>
</dbReference>
<keyword evidence="5" id="KW-0482">Metalloprotease</keyword>
<evidence type="ECO:0000256" key="4">
    <source>
        <dbReference type="ARBA" id="ARBA00022833"/>
    </source>
</evidence>
<evidence type="ECO:0000256" key="1">
    <source>
        <dbReference type="ARBA" id="ARBA00022670"/>
    </source>
</evidence>
<dbReference type="Gene3D" id="3.40.140.10">
    <property type="entry name" value="Cytidine Deaminase, domain 2"/>
    <property type="match status" value="1"/>
</dbReference>
<dbReference type="SUPFAM" id="SSF102712">
    <property type="entry name" value="JAB1/MPN domain"/>
    <property type="match status" value="1"/>
</dbReference>
<evidence type="ECO:0000259" key="6">
    <source>
        <dbReference type="Pfam" id="PF14464"/>
    </source>
</evidence>
<dbReference type="GO" id="GO:0008270">
    <property type="term" value="F:zinc ion binding"/>
    <property type="evidence" value="ECO:0007669"/>
    <property type="project" value="TreeGrafter"/>
</dbReference>
<evidence type="ECO:0000256" key="2">
    <source>
        <dbReference type="ARBA" id="ARBA00022723"/>
    </source>
</evidence>
<keyword evidence="3" id="KW-0378">Hydrolase</keyword>
<reference evidence="7" key="1">
    <citation type="journal article" date="2014" name="Front. Microbiol.">
        <title>High frequency of phylogenetically diverse reductive dehalogenase-homologous genes in deep subseafloor sedimentary metagenomes.</title>
        <authorList>
            <person name="Kawai M."/>
            <person name="Futagami T."/>
            <person name="Toyoda A."/>
            <person name="Takaki Y."/>
            <person name="Nishi S."/>
            <person name="Hori S."/>
            <person name="Arai W."/>
            <person name="Tsubouchi T."/>
            <person name="Morono Y."/>
            <person name="Uchiyama I."/>
            <person name="Ito T."/>
            <person name="Fujiyama A."/>
            <person name="Inagaki F."/>
            <person name="Takami H."/>
        </authorList>
    </citation>
    <scope>NUCLEOTIDE SEQUENCE</scope>
    <source>
        <strain evidence="7">Expedition CK06-06</strain>
    </source>
</reference>
<evidence type="ECO:0000313" key="7">
    <source>
        <dbReference type="EMBL" id="GAI90411.1"/>
    </source>
</evidence>
<keyword evidence="1" id="KW-0645">Protease</keyword>
<keyword evidence="2" id="KW-0479">Metal-binding</keyword>
<gene>
    <name evidence="7" type="ORF">S12H4_36329</name>
</gene>
<proteinExistence type="predicted"/>
<keyword evidence="4" id="KW-0862">Zinc</keyword>
<feature type="domain" description="JAB" evidence="6">
    <location>
        <begin position="15"/>
        <end position="128"/>
    </location>
</feature>
<sequence length="164" mass="18822">MRFEKDINFYINDTVVEKIVNCVKLASPNEACGFILGNIQEVTNDNIDFNYNYFSVSYHCIESNKKSSVLFLLDNDQKILELSEHLKKNNNLKLIAILHSHPTGTTPSSTDKTSMKIYHESGFKNFAHLVWIIVDSRNKKMNGFIYLSNKLTKIKLVVSSNEKI</sequence>
<dbReference type="PANTHER" id="PTHR34858">
    <property type="entry name" value="CYSO-CYSTEINE PEPTIDASE"/>
    <property type="match status" value="1"/>
</dbReference>
<evidence type="ECO:0000256" key="3">
    <source>
        <dbReference type="ARBA" id="ARBA00022801"/>
    </source>
</evidence>
<dbReference type="GO" id="GO:0006508">
    <property type="term" value="P:proteolysis"/>
    <property type="evidence" value="ECO:0007669"/>
    <property type="project" value="UniProtKB-KW"/>
</dbReference>
<protein>
    <recommendedName>
        <fullName evidence="6">JAB domain-containing protein</fullName>
    </recommendedName>
</protein>
<dbReference type="GO" id="GO:0008235">
    <property type="term" value="F:metalloexopeptidase activity"/>
    <property type="evidence" value="ECO:0007669"/>
    <property type="project" value="TreeGrafter"/>
</dbReference>
<dbReference type="InterPro" id="IPR051929">
    <property type="entry name" value="VirAsm_ModProt"/>
</dbReference>
<comment type="caution">
    <text evidence="7">The sequence shown here is derived from an EMBL/GenBank/DDBJ whole genome shotgun (WGS) entry which is preliminary data.</text>
</comment>
<dbReference type="AlphaFoldDB" id="X1TGC4"/>